<gene>
    <name evidence="1" type="ORF">CLV62_14413</name>
</gene>
<organism evidence="1 2">
    <name type="scientific">Dysgonomonas alginatilytica</name>
    <dbReference type="NCBI Taxonomy" id="1605892"/>
    <lineage>
        <taxon>Bacteria</taxon>
        <taxon>Pseudomonadati</taxon>
        <taxon>Bacteroidota</taxon>
        <taxon>Bacteroidia</taxon>
        <taxon>Bacteroidales</taxon>
        <taxon>Dysgonomonadaceae</taxon>
        <taxon>Dysgonomonas</taxon>
    </lineage>
</organism>
<accession>A0A2V3PHR4</accession>
<protein>
    <submittedName>
        <fullName evidence="1">Uncharacterized protein</fullName>
    </submittedName>
</protein>
<evidence type="ECO:0000313" key="2">
    <source>
        <dbReference type="Proteomes" id="UP000247973"/>
    </source>
</evidence>
<sequence length="34" mass="4054">MFDFNSKENALDSFGSDVFFRFLVGHGKFWSSWF</sequence>
<reference evidence="1 2" key="1">
    <citation type="submission" date="2018-03" db="EMBL/GenBank/DDBJ databases">
        <title>Genomic Encyclopedia of Archaeal and Bacterial Type Strains, Phase II (KMG-II): from individual species to whole genera.</title>
        <authorList>
            <person name="Goeker M."/>
        </authorList>
    </citation>
    <scope>NUCLEOTIDE SEQUENCE [LARGE SCALE GENOMIC DNA]</scope>
    <source>
        <strain evidence="1 2">DSM 100214</strain>
    </source>
</reference>
<dbReference type="EMBL" id="QICL01000044">
    <property type="protein sequence ID" value="PXV58801.1"/>
    <property type="molecule type" value="Genomic_DNA"/>
</dbReference>
<dbReference type="Proteomes" id="UP000247973">
    <property type="component" value="Unassembled WGS sequence"/>
</dbReference>
<keyword evidence="2" id="KW-1185">Reference proteome</keyword>
<name>A0A2V3PHR4_9BACT</name>
<comment type="caution">
    <text evidence="1">The sequence shown here is derived from an EMBL/GenBank/DDBJ whole genome shotgun (WGS) entry which is preliminary data.</text>
</comment>
<dbReference type="AlphaFoldDB" id="A0A2V3PHR4"/>
<proteinExistence type="predicted"/>
<evidence type="ECO:0000313" key="1">
    <source>
        <dbReference type="EMBL" id="PXV58801.1"/>
    </source>
</evidence>